<evidence type="ECO:0000313" key="7">
    <source>
        <dbReference type="Proteomes" id="UP000006683"/>
    </source>
</evidence>
<dbReference type="InterPro" id="IPR044084">
    <property type="entry name" value="AvModA-like_subst-bd"/>
</dbReference>
<evidence type="ECO:0000313" key="6">
    <source>
        <dbReference type="EMBL" id="ADN77813.1"/>
    </source>
</evidence>
<organism evidence="6 7">
    <name type="scientific">Ferrimonas balearica (strain DSM 9799 / CCM 4581 / KCTC 23876 / PAT)</name>
    <dbReference type="NCBI Taxonomy" id="550540"/>
    <lineage>
        <taxon>Bacteria</taxon>
        <taxon>Pseudomonadati</taxon>
        <taxon>Pseudomonadota</taxon>
        <taxon>Gammaproteobacteria</taxon>
        <taxon>Alteromonadales</taxon>
        <taxon>Ferrimonadaceae</taxon>
        <taxon>Ferrimonas</taxon>
    </lineage>
</organism>
<dbReference type="OrthoDB" id="9785015at2"/>
<dbReference type="NCBIfam" id="TIGR01256">
    <property type="entry name" value="modA"/>
    <property type="match status" value="1"/>
</dbReference>
<accession>E1SPJ6</accession>
<reference evidence="6 7" key="1">
    <citation type="journal article" date="2010" name="Stand. Genomic Sci.">
        <title>Complete genome sequence of Ferrimonas balearica type strain (PAT).</title>
        <authorList>
            <person name="Nolan M."/>
            <person name="Sikorski J."/>
            <person name="Davenport K."/>
            <person name="Lucas S."/>
            <person name="Glavina Del Rio T."/>
            <person name="Tice H."/>
            <person name="Cheng J."/>
            <person name="Goodwin L."/>
            <person name="Pitluck S."/>
            <person name="Liolios K."/>
            <person name="Ivanova N."/>
            <person name="Mavromatis K."/>
            <person name="Ovchinnikova G."/>
            <person name="Pati A."/>
            <person name="Chen A."/>
            <person name="Palaniappan K."/>
            <person name="Land M."/>
            <person name="Hauser L."/>
            <person name="Chang Y."/>
            <person name="Jeffries C."/>
            <person name="Tapia R."/>
            <person name="Brettin T."/>
            <person name="Detter J."/>
            <person name="Han C."/>
            <person name="Yasawong M."/>
            <person name="Rohde M."/>
            <person name="Tindall B."/>
            <person name="Goker M."/>
            <person name="Woyke T."/>
            <person name="Bristow J."/>
            <person name="Eisen J."/>
            <person name="Markowitz V."/>
            <person name="Hugenholtz P."/>
            <person name="Kyrpides N."/>
            <person name="Klenk H."/>
            <person name="Lapidus A."/>
        </authorList>
    </citation>
    <scope>NUCLEOTIDE SEQUENCE [LARGE SCALE GENOMIC DNA]</scope>
    <source>
        <strain evidence="7">DSM 9799 / CCM 4581 / KCTC 23876 / PAT</strain>
    </source>
</reference>
<keyword evidence="3 5" id="KW-0732">Signal</keyword>
<dbReference type="HOGENOM" id="CLU_065520_1_0_6"/>
<dbReference type="GO" id="GO:0046872">
    <property type="term" value="F:metal ion binding"/>
    <property type="evidence" value="ECO:0007669"/>
    <property type="project" value="UniProtKB-KW"/>
</dbReference>
<evidence type="ECO:0000256" key="4">
    <source>
        <dbReference type="PIRSR" id="PIRSR004846-1"/>
    </source>
</evidence>
<dbReference type="GO" id="GO:0015689">
    <property type="term" value="P:molybdate ion transport"/>
    <property type="evidence" value="ECO:0007669"/>
    <property type="project" value="InterPro"/>
</dbReference>
<evidence type="ECO:0000256" key="1">
    <source>
        <dbReference type="ARBA" id="ARBA00009175"/>
    </source>
</evidence>
<dbReference type="KEGG" id="fbl:Fbal_3617"/>
<dbReference type="Gene3D" id="3.40.190.10">
    <property type="entry name" value="Periplasmic binding protein-like II"/>
    <property type="match status" value="2"/>
</dbReference>
<dbReference type="Pfam" id="PF13531">
    <property type="entry name" value="SBP_bac_11"/>
    <property type="match status" value="1"/>
</dbReference>
<dbReference type="PANTHER" id="PTHR30632">
    <property type="entry name" value="MOLYBDATE-BINDING PERIPLASMIC PROTEIN"/>
    <property type="match status" value="1"/>
</dbReference>
<proteinExistence type="inferred from homology"/>
<dbReference type="GeneID" id="67183823"/>
<comment type="similarity">
    <text evidence="1">Belongs to the bacterial solute-binding protein ModA family.</text>
</comment>
<dbReference type="STRING" id="550540.Fbal_3617"/>
<keyword evidence="4" id="KW-0500">Molybdenum</keyword>
<dbReference type="eggNOG" id="COG0725">
    <property type="taxonomic scope" value="Bacteria"/>
</dbReference>
<dbReference type="PANTHER" id="PTHR30632:SF14">
    <property type="entry name" value="TUNGSTATE_MOLYBDATE_CHROMATE-BINDING PROTEIN MODA"/>
    <property type="match status" value="1"/>
</dbReference>
<feature type="signal peptide" evidence="5">
    <location>
        <begin position="1"/>
        <end position="22"/>
    </location>
</feature>
<dbReference type="RefSeq" id="WP_013347119.1">
    <property type="nucleotide sequence ID" value="NC_014541.1"/>
</dbReference>
<keyword evidence="2 4" id="KW-0479">Metal-binding</keyword>
<keyword evidence="7" id="KW-1185">Reference proteome</keyword>
<protein>
    <submittedName>
        <fullName evidence="6">Molybdenum ABC transporter, periplasmic molybdate-binding protein</fullName>
    </submittedName>
</protein>
<evidence type="ECO:0000256" key="2">
    <source>
        <dbReference type="ARBA" id="ARBA00022723"/>
    </source>
</evidence>
<dbReference type="EMBL" id="CP002209">
    <property type="protein sequence ID" value="ADN77813.1"/>
    <property type="molecule type" value="Genomic_DNA"/>
</dbReference>
<dbReference type="GO" id="GO:0030973">
    <property type="term" value="F:molybdate ion binding"/>
    <property type="evidence" value="ECO:0007669"/>
    <property type="project" value="InterPro"/>
</dbReference>
<dbReference type="CDD" id="cd13539">
    <property type="entry name" value="PBP2_AvModA"/>
    <property type="match status" value="1"/>
</dbReference>
<dbReference type="InterPro" id="IPR005950">
    <property type="entry name" value="ModA"/>
</dbReference>
<evidence type="ECO:0000256" key="3">
    <source>
        <dbReference type="ARBA" id="ARBA00022729"/>
    </source>
</evidence>
<feature type="binding site" evidence="4">
    <location>
        <position position="59"/>
    </location>
    <ligand>
        <name>molybdate</name>
        <dbReference type="ChEBI" id="CHEBI:36264"/>
    </ligand>
</feature>
<gene>
    <name evidence="6" type="ordered locus">Fbal_3617</name>
</gene>
<feature type="binding site" evidence="4">
    <location>
        <position position="163"/>
    </location>
    <ligand>
        <name>molybdate</name>
        <dbReference type="ChEBI" id="CHEBI:36264"/>
    </ligand>
</feature>
<feature type="chain" id="PRO_5003151428" evidence="5">
    <location>
        <begin position="23"/>
        <end position="247"/>
    </location>
</feature>
<dbReference type="Proteomes" id="UP000006683">
    <property type="component" value="Chromosome"/>
</dbReference>
<dbReference type="AlphaFoldDB" id="E1SPJ6"/>
<name>E1SPJ6_FERBD</name>
<evidence type="ECO:0000256" key="5">
    <source>
        <dbReference type="SAM" id="SignalP"/>
    </source>
</evidence>
<dbReference type="PIRSF" id="PIRSF004846">
    <property type="entry name" value="ModA"/>
    <property type="match status" value="1"/>
</dbReference>
<dbReference type="SUPFAM" id="SSF53850">
    <property type="entry name" value="Periplasmic binding protein-like II"/>
    <property type="match status" value="1"/>
</dbReference>
<dbReference type="InterPro" id="IPR050682">
    <property type="entry name" value="ModA/WtpA"/>
</dbReference>
<sequence>MVQQWRGMILAIMCVLALPAQATTLTVAVAANFKTTLDQVAADFTEETGIKVQVSSGATGALYTQILHGAPYDLFLAADDERPTLLVEQGLGLEETLQDYAIGLLAFWVPGQHPDEQTLRDWQGRLAIANPRIAPYGAAAEQVTEHLDILQRLKGNVVRGTNILQTFQYVQSGNVPAGLVALAQLRQAKVPVEQYWLVPPQWHDSLRQQAVVLKRSAHPDEAKALLNYLMAQDELLSAAGYAIPDDH</sequence>